<evidence type="ECO:0000313" key="3">
    <source>
        <dbReference type="Proteomes" id="UP001336835"/>
    </source>
</evidence>
<evidence type="ECO:0000256" key="1">
    <source>
        <dbReference type="SAM" id="Phobius"/>
    </source>
</evidence>
<feature type="transmembrane region" description="Helical" evidence="1">
    <location>
        <begin position="42"/>
        <end position="63"/>
    </location>
</feature>
<keyword evidence="3" id="KW-1185">Reference proteome</keyword>
<comment type="caution">
    <text evidence="2">The sequence shown here is derived from an EMBL/GenBank/DDBJ whole genome shotgun (WGS) entry which is preliminary data.</text>
</comment>
<dbReference type="EMBL" id="JAZDQT010000001">
    <property type="protein sequence ID" value="MEE1943841.1"/>
    <property type="molecule type" value="Genomic_DNA"/>
</dbReference>
<reference evidence="2 3" key="1">
    <citation type="submission" date="2024-01" db="EMBL/GenBank/DDBJ databases">
        <title>Pedobacter sp. nov., isolated from fresh soil.</title>
        <authorList>
            <person name="Le N.T.T."/>
        </authorList>
    </citation>
    <scope>NUCLEOTIDE SEQUENCE [LARGE SCALE GENOMIC DNA]</scope>
    <source>
        <strain evidence="2 3">KR3-3</strain>
    </source>
</reference>
<sequence>MKTTNKNFVAESGKQLARYSAIIGIGIFLLFCITRFEALMPMGLFYLVVATAANGIMLLLLFIELLIKAKDRKQVLISIGIMLLNIPLSLTCATLALHL</sequence>
<dbReference type="RefSeq" id="WP_330106241.1">
    <property type="nucleotide sequence ID" value="NZ_JAZDQT010000001.1"/>
</dbReference>
<keyword evidence="1" id="KW-1133">Transmembrane helix</keyword>
<protein>
    <submittedName>
        <fullName evidence="2">Uncharacterized protein</fullName>
    </submittedName>
</protein>
<keyword evidence="1" id="KW-0812">Transmembrane</keyword>
<proteinExistence type="predicted"/>
<organism evidence="2 3">
    <name type="scientific">Pedobacter albus</name>
    <dbReference type="NCBI Taxonomy" id="3113905"/>
    <lineage>
        <taxon>Bacteria</taxon>
        <taxon>Pseudomonadati</taxon>
        <taxon>Bacteroidota</taxon>
        <taxon>Sphingobacteriia</taxon>
        <taxon>Sphingobacteriales</taxon>
        <taxon>Sphingobacteriaceae</taxon>
        <taxon>Pedobacter</taxon>
    </lineage>
</organism>
<evidence type="ECO:0000313" key="2">
    <source>
        <dbReference type="EMBL" id="MEE1943841.1"/>
    </source>
</evidence>
<accession>A0ABU7I3F5</accession>
<gene>
    <name evidence="2" type="ORF">VRU48_01900</name>
</gene>
<name>A0ABU7I3F5_9SPHI</name>
<dbReference type="Proteomes" id="UP001336835">
    <property type="component" value="Unassembled WGS sequence"/>
</dbReference>
<keyword evidence="1" id="KW-0472">Membrane</keyword>
<feature type="transmembrane region" description="Helical" evidence="1">
    <location>
        <begin position="16"/>
        <end position="36"/>
    </location>
</feature>
<feature type="transmembrane region" description="Helical" evidence="1">
    <location>
        <begin position="75"/>
        <end position="97"/>
    </location>
</feature>